<feature type="compositionally biased region" description="Basic residues" evidence="1">
    <location>
        <begin position="381"/>
        <end position="407"/>
    </location>
</feature>
<dbReference type="InterPro" id="IPR002921">
    <property type="entry name" value="Fungal_lipase-type"/>
</dbReference>
<comment type="caution">
    <text evidence="3">The sequence shown here is derived from an EMBL/GenBank/DDBJ whole genome shotgun (WGS) entry which is preliminary data.</text>
</comment>
<evidence type="ECO:0000313" key="4">
    <source>
        <dbReference type="Proteomes" id="UP000028837"/>
    </source>
</evidence>
<dbReference type="AlphaFoldDB" id="A0A086JTM9"/>
<evidence type="ECO:0000259" key="2">
    <source>
        <dbReference type="Pfam" id="PF01764"/>
    </source>
</evidence>
<evidence type="ECO:0000313" key="3">
    <source>
        <dbReference type="EMBL" id="KFG35497.1"/>
    </source>
</evidence>
<name>A0A086JTM9_TOXGO</name>
<sequence length="1221" mass="133124">MLQQTRPLLPMGISADGRPQWTRFGVPRLLLAPCLCFFLLCVETSCYHVSSGNSHTAAQLWPNTASSRHAGGAEQIDRNTSIGHKLNKGDSRDEAKGRALLQVQATTAGAEDKQVNDAAATSTTPAPQQEESAEENHDTNTAPASHQETVSSSGPSATGETPDTGANSPGATDGIAEGEAAANGDQQPSDKSQEESEGDIEAVKGVNGGSENVGGGTSDDVASTTSGGTLEDEPAVEGIKNGLDEPQKGTKGAPESTTKADDEAADVGPLASDVDSSGDTNGKLSRSSPTRRGFRHKRRPGQSGKEVGSDINAEAGIDGDTEDSDATGEKKLGSRRVRRRLRKRRMSLKRSWRTLRGRVRRDAEAAVQARVDDDAEESAASRKKKRGLGWRRRLGNRRTVRKRRRESKRGAVGGETDVAGGSSSDQRETRRRRVRFTQNKIFLGRLGEINRSRRGGYRARRFRGTGGQEREPIKEAQVEEPLSPYVSVPQGYRLTEQTGETVSAEEGDQQKLGQTMVSLPTSFAKAPASTVEGSEPGSVGAATCLVDMTKFGNEGGFNPLAFIFQEACQGFHPSVLFRKYLPRPYEGGCVVKALLSIAEDHTNEISKRRNEKGSPGPTPTRRKLADFLKTMGRGFTFKKIRRAVRHALKSQFRESRETEDIEKVVADITRRERSFSGVLPHIMRSFLMCQPTLSEEAAVTGKFQVGDISQAANPAVTYLKANGAFMRMPLDAPVGAFSLDPRLSPQGGNGWQKELLKTLASALQLMDIMIGLGERVDAYAQLDPANVFPRPWVVDALVVPSYSEYVPVHTSDFEISPIAVPILQKYGVNVGDKVVRRGRHRKTIPNWIYEGPYSSLDAASPGTLPPVNADRCFRTSTVQAPVASPFAAILMRDQKLRAPKIDIPSTDVDCLFLLRGPKYSKEWTALFMNGPRTDTFLAQAGEGLVHEGLNAFFHNVLRGPATNFLERLKTTILPAYRGLVPFTILIVGHSTGGALASFLAWFLSKHLTEEIKRRKVKIRCAGFGSPPMADEQAFKRMKKDGVSCWTLYSDLDTLFSKIDAVGGAHLTTGPIIKLPVGQLFRAEVRAPQGPPLYLGLSWALRHSIEDAEHEVSISDISWNNAITRAPLVIHDSVYYCMITLLAGKFKDFGWGSRCAAPFIRGLFPHSSIANLYEALKDAHTDVMPDITKQLERVMLFQRAAYDDKLKTLDMAAETNESAARS</sequence>
<dbReference type="InterPro" id="IPR029058">
    <property type="entry name" value="AB_hydrolase_fold"/>
</dbReference>
<proteinExistence type="predicted"/>
<dbReference type="Proteomes" id="UP000028837">
    <property type="component" value="Unassembled WGS sequence"/>
</dbReference>
<dbReference type="Pfam" id="PF01764">
    <property type="entry name" value="Lipase_3"/>
    <property type="match status" value="1"/>
</dbReference>
<feature type="compositionally biased region" description="Low complexity" evidence="1">
    <location>
        <begin position="118"/>
        <end position="127"/>
    </location>
</feature>
<feature type="compositionally biased region" description="Basic residues" evidence="1">
    <location>
        <begin position="333"/>
        <end position="342"/>
    </location>
</feature>
<feature type="region of interest" description="Disordered" evidence="1">
    <location>
        <begin position="360"/>
        <end position="433"/>
    </location>
</feature>
<accession>A0A086JTM9</accession>
<gene>
    <name evidence="3" type="ORF">TGDOM2_254330</name>
</gene>
<feature type="compositionally biased region" description="Acidic residues" evidence="1">
    <location>
        <begin position="317"/>
        <end position="326"/>
    </location>
</feature>
<dbReference type="Gene3D" id="3.40.50.1820">
    <property type="entry name" value="alpha/beta hydrolase"/>
    <property type="match status" value="1"/>
</dbReference>
<dbReference type="OrthoDB" id="438440at2759"/>
<feature type="domain" description="Fungal lipase-type" evidence="2">
    <location>
        <begin position="913"/>
        <end position="1043"/>
    </location>
</feature>
<dbReference type="VEuPathDB" id="ToxoDB:TGDOM2_254330"/>
<feature type="region of interest" description="Disordered" evidence="1">
    <location>
        <begin position="106"/>
        <end position="342"/>
    </location>
</feature>
<protein>
    <submittedName>
        <fullName evidence="3">Lipase</fullName>
    </submittedName>
</protein>
<evidence type="ECO:0000256" key="1">
    <source>
        <dbReference type="SAM" id="MobiDB-lite"/>
    </source>
</evidence>
<dbReference type="GO" id="GO:0006629">
    <property type="term" value="P:lipid metabolic process"/>
    <property type="evidence" value="ECO:0007669"/>
    <property type="project" value="InterPro"/>
</dbReference>
<feature type="region of interest" description="Disordered" evidence="1">
    <location>
        <begin position="66"/>
        <end position="94"/>
    </location>
</feature>
<feature type="compositionally biased region" description="Gly residues" evidence="1">
    <location>
        <begin position="206"/>
        <end position="217"/>
    </location>
</feature>
<reference evidence="3 4" key="1">
    <citation type="submission" date="2014-02" db="EMBL/GenBank/DDBJ databases">
        <authorList>
            <person name="Sibley D."/>
            <person name="Venepally P."/>
            <person name="Karamycheva S."/>
            <person name="Hadjithomas M."/>
            <person name="Khan A."/>
            <person name="Brunk B."/>
            <person name="Roos D."/>
            <person name="Caler E."/>
            <person name="Lorenzi H."/>
        </authorList>
    </citation>
    <scope>NUCLEOTIDE SEQUENCE [LARGE SCALE GENOMIC DNA]</scope>
    <source>
        <strain evidence="3 4">GAB2-2007-GAL-DOM2</strain>
    </source>
</reference>
<organism evidence="3 4">
    <name type="scientific">Toxoplasma gondii GAB2-2007-GAL-DOM2</name>
    <dbReference type="NCBI Taxonomy" id="1130820"/>
    <lineage>
        <taxon>Eukaryota</taxon>
        <taxon>Sar</taxon>
        <taxon>Alveolata</taxon>
        <taxon>Apicomplexa</taxon>
        <taxon>Conoidasida</taxon>
        <taxon>Coccidia</taxon>
        <taxon>Eucoccidiorida</taxon>
        <taxon>Eimeriorina</taxon>
        <taxon>Sarcocystidae</taxon>
        <taxon>Toxoplasma</taxon>
    </lineage>
</organism>
<feature type="compositionally biased region" description="Polar residues" evidence="1">
    <location>
        <begin position="274"/>
        <end position="290"/>
    </location>
</feature>
<dbReference type="EMBL" id="AHZU02001163">
    <property type="protein sequence ID" value="KFG35497.1"/>
    <property type="molecule type" value="Genomic_DNA"/>
</dbReference>
<feature type="compositionally biased region" description="Polar residues" evidence="1">
    <location>
        <begin position="139"/>
        <end position="170"/>
    </location>
</feature>
<dbReference type="SUPFAM" id="SSF53474">
    <property type="entry name" value="alpha/beta-Hydrolases"/>
    <property type="match status" value="1"/>
</dbReference>